<comment type="caution">
    <text evidence="3">The sequence shown here is derived from an EMBL/GenBank/DDBJ whole genome shotgun (WGS) entry which is preliminary data.</text>
</comment>
<protein>
    <submittedName>
        <fullName evidence="3">Glycosyltransferase family 2 protein</fullName>
    </submittedName>
</protein>
<evidence type="ECO:0000313" key="3">
    <source>
        <dbReference type="EMBL" id="PNC18026.1"/>
    </source>
</evidence>
<dbReference type="AlphaFoldDB" id="A0A2N8HDH9"/>
<comment type="similarity">
    <text evidence="1">Belongs to the glycosyltransferase 2 family. WaaE/KdtX subfamily.</text>
</comment>
<dbReference type="OrthoDB" id="9815923at2"/>
<reference evidence="3 4" key="1">
    <citation type="journal article" date="2017" name="BMC Genomics">
        <title>Genome sequencing of 39 Akkermansia muciniphila isolates reveals its population structure, genomic and functional diverisity, and global distribution in mammalian gut microbiotas.</title>
        <authorList>
            <person name="Guo X."/>
            <person name="Li S."/>
            <person name="Zhang J."/>
            <person name="Wu F."/>
            <person name="Li X."/>
            <person name="Wu D."/>
            <person name="Zhang M."/>
            <person name="Ou Z."/>
            <person name="Jie Z."/>
            <person name="Yan Q."/>
            <person name="Li P."/>
            <person name="Yi J."/>
            <person name="Peng Y."/>
        </authorList>
    </citation>
    <scope>NUCLEOTIDE SEQUENCE [LARGE SCALE GENOMIC DNA]</scope>
    <source>
        <strain evidence="3 4">GP24</strain>
    </source>
</reference>
<dbReference type="PANTHER" id="PTHR43630">
    <property type="entry name" value="POLY-BETA-1,6-N-ACETYL-D-GLUCOSAMINE SYNTHASE"/>
    <property type="match status" value="1"/>
</dbReference>
<organism evidence="3 4">
    <name type="scientific">Akkermansia muciniphila</name>
    <dbReference type="NCBI Taxonomy" id="239935"/>
    <lineage>
        <taxon>Bacteria</taxon>
        <taxon>Pseudomonadati</taxon>
        <taxon>Verrucomicrobiota</taxon>
        <taxon>Verrucomicrobiia</taxon>
        <taxon>Verrucomicrobiales</taxon>
        <taxon>Akkermansiaceae</taxon>
        <taxon>Akkermansia</taxon>
    </lineage>
</organism>
<dbReference type="Pfam" id="PF00535">
    <property type="entry name" value="Glycos_transf_2"/>
    <property type="match status" value="1"/>
</dbReference>
<sequence length="282" mass="33465">MLDLSVIILAKNEELHIRRCLENILPAAKEVFVIDCFSTDNTAAICREYPRVQVIQHEWPGLYAPQFNWALDNCPIRTAWVLRLDADEWFMPEALEELKEKLPTLPEDVTGVIHKRRHIFLGRWMKHGVYPVKLLRLFRYGAARCEQRYMDEHMELCRGRAVEFEHDFVDENLNGLGWWAHKHVDYSARELADLEDILSAAAADSGINGQAERKRAMKERYARQPLFWRSFAYFCYRYFLKLGFLDGREGFLWHFMQGWWYRTLVDARQFEKQKKDSGKTAR</sequence>
<evidence type="ECO:0000313" key="4">
    <source>
        <dbReference type="Proteomes" id="UP000236000"/>
    </source>
</evidence>
<dbReference type="PANTHER" id="PTHR43630:SF2">
    <property type="entry name" value="GLYCOSYLTRANSFERASE"/>
    <property type="match status" value="1"/>
</dbReference>
<gene>
    <name evidence="3" type="ORF">CXU22_05135</name>
</gene>
<dbReference type="CDD" id="cd02511">
    <property type="entry name" value="Beta4Glucosyltransferase"/>
    <property type="match status" value="1"/>
</dbReference>
<dbReference type="Gene3D" id="3.90.550.10">
    <property type="entry name" value="Spore Coat Polysaccharide Biosynthesis Protein SpsA, Chain A"/>
    <property type="match status" value="1"/>
</dbReference>
<feature type="domain" description="Glycosyltransferase 2-like" evidence="2">
    <location>
        <begin position="5"/>
        <end position="133"/>
    </location>
</feature>
<dbReference type="RefSeq" id="WP_102713244.1">
    <property type="nucleotide sequence ID" value="NZ_PJKA01000010.1"/>
</dbReference>
<dbReference type="InterPro" id="IPR029044">
    <property type="entry name" value="Nucleotide-diphossugar_trans"/>
</dbReference>
<dbReference type="SUPFAM" id="SSF53448">
    <property type="entry name" value="Nucleotide-diphospho-sugar transferases"/>
    <property type="match status" value="1"/>
</dbReference>
<name>A0A2N8HDH9_9BACT</name>
<dbReference type="Proteomes" id="UP000236000">
    <property type="component" value="Unassembled WGS sequence"/>
</dbReference>
<proteinExistence type="inferred from homology"/>
<dbReference type="InterPro" id="IPR001173">
    <property type="entry name" value="Glyco_trans_2-like"/>
</dbReference>
<keyword evidence="3" id="KW-0808">Transferase</keyword>
<evidence type="ECO:0000259" key="2">
    <source>
        <dbReference type="Pfam" id="PF00535"/>
    </source>
</evidence>
<dbReference type="EMBL" id="PJKA01000010">
    <property type="protein sequence ID" value="PNC18026.1"/>
    <property type="molecule type" value="Genomic_DNA"/>
</dbReference>
<dbReference type="GO" id="GO:0016740">
    <property type="term" value="F:transferase activity"/>
    <property type="evidence" value="ECO:0007669"/>
    <property type="project" value="UniProtKB-KW"/>
</dbReference>
<accession>A0A2N8HDH9</accession>
<evidence type="ECO:0000256" key="1">
    <source>
        <dbReference type="ARBA" id="ARBA00038494"/>
    </source>
</evidence>